<feature type="domain" description="CoA carboxyltransferase N-terminal" evidence="1">
    <location>
        <begin position="1"/>
        <end position="173"/>
    </location>
</feature>
<keyword evidence="4" id="KW-1185">Reference proteome</keyword>
<dbReference type="Gene3D" id="3.90.226.10">
    <property type="entry name" value="2-enoyl-CoA Hydratase, Chain A, domain 1"/>
    <property type="match status" value="2"/>
</dbReference>
<dbReference type="STRING" id="1036672.TKWG_13830"/>
<keyword evidence="3" id="KW-0808">Transferase</keyword>
<dbReference type="GO" id="GO:0016874">
    <property type="term" value="F:ligase activity"/>
    <property type="evidence" value="ECO:0007669"/>
    <property type="project" value="InterPro"/>
</dbReference>
<dbReference type="Pfam" id="PF01039">
    <property type="entry name" value="Carboxyl_trans"/>
    <property type="match status" value="1"/>
</dbReference>
<dbReference type="Proteomes" id="UP000005267">
    <property type="component" value="Chromosome"/>
</dbReference>
<dbReference type="KEGG" id="aka:TKWG_13830"/>
<organism evidence="3 4">
    <name type="scientific">Advenella kashmirensis (strain DSM 17095 / LMG 22695 / WT001)</name>
    <name type="common">Tetrathiobacter kashmirensis</name>
    <dbReference type="NCBI Taxonomy" id="1036672"/>
    <lineage>
        <taxon>Bacteria</taxon>
        <taxon>Pseudomonadati</taxon>
        <taxon>Pseudomonadota</taxon>
        <taxon>Betaproteobacteria</taxon>
        <taxon>Burkholderiales</taxon>
        <taxon>Alcaligenaceae</taxon>
    </lineage>
</organism>
<dbReference type="PANTHER" id="PTHR22855">
    <property type="entry name" value="ACETYL, PROPIONYL, PYRUVATE, AND GLUTACONYL CARBOXYLASE-RELATED"/>
    <property type="match status" value="1"/>
</dbReference>
<dbReference type="HOGENOM" id="CLU_018822_0_1_4"/>
<dbReference type="InterPro" id="IPR011763">
    <property type="entry name" value="COA_CT_C"/>
</dbReference>
<gene>
    <name evidence="3" type="ordered locus">TKWG_13830</name>
</gene>
<dbReference type="InterPro" id="IPR029045">
    <property type="entry name" value="ClpP/crotonase-like_dom_sf"/>
</dbReference>
<feature type="domain" description="CoA carboxyltransferase C-terminal" evidence="2">
    <location>
        <begin position="174"/>
        <end position="423"/>
    </location>
</feature>
<dbReference type="InterPro" id="IPR011762">
    <property type="entry name" value="COA_CT_N"/>
</dbReference>
<sequence>MVVINDAGISAGAMQSMTATKVMRCQEIALAHRLPFVQLVESAGGNLKKYRVERFVNGGGMFYNLARLSAGGVPVISLIHGSSAAGGAYLPGLSDYVVMVRNQARAYLAGPSLLKAATGEVATEEELGGADMHAAVSGLADYTAEDDSDAIAQARTIVSNLQWQQSEKQETWLPPACDIEDMLGLIPIDTRTPVDMREIIARIVDGSVFDEFKSDYGNATVCGYAAIHGSYVGVITNNGPLDPSGSTKAAQFIQLCAQLGRPIVFLQNITGFIVGKSYEEAGMIKHGAKLIQALSNTSVPRITILCGASFGAGNYGMCGRAFEPDFLFSWPNARTAVMGGEQAAMTMQMVAEAGARRSGKTIDQQALESEKKAIIENFESQMSAIYTSSRLLDDGVIDPRDTREVLAHVLNVIKQGKARPISNIQFGVARF</sequence>
<name>I3UCW4_ADVKW</name>
<reference evidence="3 4" key="1">
    <citation type="journal article" date="2011" name="J. Bacteriol.">
        <title>Whole-genome shotgun sequencing of the sulfur-oxidizing chemoautotroph Tetrathiobacter kashmirensis.</title>
        <authorList>
            <person name="Ghosh W."/>
            <person name="George A."/>
            <person name="Agarwal A."/>
            <person name="Raj P."/>
            <person name="Alam M."/>
            <person name="Pyne P."/>
            <person name="Das Gupta S.K."/>
        </authorList>
    </citation>
    <scope>NUCLEOTIDE SEQUENCE [LARGE SCALE GENOMIC DNA]</scope>
    <source>
        <strain evidence="3 4">WT001</strain>
    </source>
</reference>
<dbReference type="AlphaFoldDB" id="I3UCW4"/>
<accession>I3UCW4</accession>
<proteinExistence type="predicted"/>
<evidence type="ECO:0000259" key="1">
    <source>
        <dbReference type="PROSITE" id="PS50980"/>
    </source>
</evidence>
<dbReference type="SUPFAM" id="SSF52096">
    <property type="entry name" value="ClpP/crotonase"/>
    <property type="match status" value="2"/>
</dbReference>
<evidence type="ECO:0000313" key="4">
    <source>
        <dbReference type="Proteomes" id="UP000005267"/>
    </source>
</evidence>
<dbReference type="PROSITE" id="PS50989">
    <property type="entry name" value="COA_CT_CTER"/>
    <property type="match status" value="1"/>
</dbReference>
<dbReference type="PROSITE" id="PS50980">
    <property type="entry name" value="COA_CT_NTER"/>
    <property type="match status" value="1"/>
</dbReference>
<protein>
    <submittedName>
        <fullName evidence="3">Carboxyl transferase domain-containing protein 2</fullName>
    </submittedName>
</protein>
<dbReference type="PANTHER" id="PTHR22855:SF46">
    <property type="entry name" value="METHYLCROTONOYL-COA CARBOXYLASE"/>
    <property type="match status" value="1"/>
</dbReference>
<dbReference type="InterPro" id="IPR034733">
    <property type="entry name" value="AcCoA_carboxyl_beta"/>
</dbReference>
<evidence type="ECO:0000259" key="2">
    <source>
        <dbReference type="PROSITE" id="PS50989"/>
    </source>
</evidence>
<evidence type="ECO:0000313" key="3">
    <source>
        <dbReference type="EMBL" id="AFK62852.1"/>
    </source>
</evidence>
<dbReference type="InterPro" id="IPR045190">
    <property type="entry name" value="MCCB/AccD1-like"/>
</dbReference>
<reference evidence="4" key="2">
    <citation type="journal article" date="2013" name="PLoS ONE">
        <title>Genome implosion elicits host-confinement in Alcaligenaceae: evidence from the comparative genomics of Tetrathiobacter kashmirensis, a pathogen in the making.</title>
        <authorList>
            <person name="Ghosh W."/>
            <person name="Alam M."/>
            <person name="Roy C."/>
            <person name="Pyne P."/>
            <person name="George A."/>
            <person name="Chakraborty R."/>
            <person name="Majumder S."/>
            <person name="Agarwal A."/>
            <person name="Chakraborty S."/>
            <person name="Majumdar S."/>
            <person name="Gupta S.K."/>
        </authorList>
    </citation>
    <scope>NUCLEOTIDE SEQUENCE [LARGE SCALE GENOMIC DNA]</scope>
    <source>
        <strain evidence="4">WT001</strain>
    </source>
</reference>
<dbReference type="EMBL" id="CP003555">
    <property type="protein sequence ID" value="AFK62852.1"/>
    <property type="molecule type" value="Genomic_DNA"/>
</dbReference>
<dbReference type="GO" id="GO:0016740">
    <property type="term" value="F:transferase activity"/>
    <property type="evidence" value="ECO:0007669"/>
    <property type="project" value="UniProtKB-KW"/>
</dbReference>
<dbReference type="FunFam" id="3.90.226.10:FF:000021">
    <property type="entry name" value="Acetyl-CoA carboxylase carboxyltransferase subunit"/>
    <property type="match status" value="1"/>
</dbReference>